<protein>
    <submittedName>
        <fullName evidence="1">Uncharacterized protein</fullName>
    </submittedName>
</protein>
<evidence type="ECO:0000313" key="2">
    <source>
        <dbReference type="Proteomes" id="UP000242814"/>
    </source>
</evidence>
<organism evidence="1 2">
    <name type="scientific">Paracoccidioides brasiliensis</name>
    <dbReference type="NCBI Taxonomy" id="121759"/>
    <lineage>
        <taxon>Eukaryota</taxon>
        <taxon>Fungi</taxon>
        <taxon>Dikarya</taxon>
        <taxon>Ascomycota</taxon>
        <taxon>Pezizomycotina</taxon>
        <taxon>Eurotiomycetes</taxon>
        <taxon>Eurotiomycetidae</taxon>
        <taxon>Onygenales</taxon>
        <taxon>Ajellomycetaceae</taxon>
        <taxon>Paracoccidioides</taxon>
    </lineage>
</organism>
<dbReference type="Proteomes" id="UP000242814">
    <property type="component" value="Unassembled WGS sequence"/>
</dbReference>
<accession>A0A1D2J3J6</accession>
<sequence length="46" mass="5014">MKEIYSQLNPLKEVKKAIQAVNSSANVAKAENTAIASLKNEELPTQ</sequence>
<name>A0A1D2J3J6_PARBR</name>
<gene>
    <name evidence="1" type="ORF">ACO22_07977</name>
</gene>
<evidence type="ECO:0000313" key="1">
    <source>
        <dbReference type="EMBL" id="ODH12727.1"/>
    </source>
</evidence>
<comment type="caution">
    <text evidence="1">The sequence shown here is derived from an EMBL/GenBank/DDBJ whole genome shotgun (WGS) entry which is preliminary data.</text>
</comment>
<dbReference type="EMBL" id="LZYO01000806">
    <property type="protein sequence ID" value="ODH12727.1"/>
    <property type="molecule type" value="Genomic_DNA"/>
</dbReference>
<reference evidence="1 2" key="1">
    <citation type="submission" date="2016-06" db="EMBL/GenBank/DDBJ databases">
        <authorList>
            <person name="Kjaerup R.B."/>
            <person name="Dalgaard T.S."/>
            <person name="Juul-Madsen H.R."/>
        </authorList>
    </citation>
    <scope>NUCLEOTIDE SEQUENCE [LARGE SCALE GENOMIC DNA]</scope>
    <source>
        <strain evidence="1 2">Pb300</strain>
    </source>
</reference>
<proteinExistence type="predicted"/>
<dbReference type="AlphaFoldDB" id="A0A1D2J3J6"/>